<feature type="domain" description="YchJ-like middle NTF2-like" evidence="1">
    <location>
        <begin position="51"/>
        <end position="144"/>
    </location>
</feature>
<protein>
    <submittedName>
        <fullName evidence="2">SEC-C motif-containing protein</fullName>
    </submittedName>
</protein>
<reference evidence="2 3" key="1">
    <citation type="submission" date="2016-10" db="EMBL/GenBank/DDBJ databases">
        <authorList>
            <person name="de Groot N.N."/>
        </authorList>
    </citation>
    <scope>NUCLEOTIDE SEQUENCE [LARGE SCALE GENOMIC DNA]</scope>
    <source>
        <strain evidence="2 3">DSM 16619</strain>
    </source>
</reference>
<dbReference type="AlphaFoldDB" id="A0A1G7CD29"/>
<accession>A0A1G7CD29</accession>
<dbReference type="InterPro" id="IPR048469">
    <property type="entry name" value="YchJ-like_M"/>
</dbReference>
<evidence type="ECO:0000259" key="1">
    <source>
        <dbReference type="Pfam" id="PF17775"/>
    </source>
</evidence>
<keyword evidence="3" id="KW-1185">Reference proteome</keyword>
<dbReference type="SUPFAM" id="SSF54427">
    <property type="entry name" value="NTF2-like"/>
    <property type="match status" value="1"/>
</dbReference>
<dbReference type="Gene3D" id="3.10.450.50">
    <property type="match status" value="1"/>
</dbReference>
<evidence type="ECO:0000313" key="2">
    <source>
        <dbReference type="EMBL" id="SDE37191.1"/>
    </source>
</evidence>
<dbReference type="Pfam" id="PF17775">
    <property type="entry name" value="YchJ_M-like"/>
    <property type="match status" value="1"/>
</dbReference>
<gene>
    <name evidence="2" type="ORF">SAMN05192589_11618</name>
</gene>
<dbReference type="STRING" id="187868.SAMN05192589_11618"/>
<sequence>MIPSAFAKPSALPGGGTACPCGRLSPQRRPLAYADCCGRYIDHFETVPAPDAESLMRSRYTAFVREQAPYLLATWEAVHRPARVDFEPGVRWLGLEVRAHRCTEGDRAEVEFVARQRLPGGRAHRLHELSRFVRREGRWFYVDGDLR</sequence>
<dbReference type="InterPro" id="IPR032710">
    <property type="entry name" value="NTF2-like_dom_sf"/>
</dbReference>
<proteinExistence type="predicted"/>
<dbReference type="Proteomes" id="UP000198781">
    <property type="component" value="Unassembled WGS sequence"/>
</dbReference>
<organism evidence="2 3">
    <name type="scientific">Paracidovorax valerianellae</name>
    <dbReference type="NCBI Taxonomy" id="187868"/>
    <lineage>
        <taxon>Bacteria</taxon>
        <taxon>Pseudomonadati</taxon>
        <taxon>Pseudomonadota</taxon>
        <taxon>Betaproteobacteria</taxon>
        <taxon>Burkholderiales</taxon>
        <taxon>Comamonadaceae</taxon>
        <taxon>Paracidovorax</taxon>
    </lineage>
</organism>
<name>A0A1G7CD29_9BURK</name>
<dbReference type="EMBL" id="FMZC01000016">
    <property type="protein sequence ID" value="SDE37191.1"/>
    <property type="molecule type" value="Genomic_DNA"/>
</dbReference>
<evidence type="ECO:0000313" key="3">
    <source>
        <dbReference type="Proteomes" id="UP000198781"/>
    </source>
</evidence>